<organism evidence="5 6">
    <name type="scientific">Streptomyces coryli</name>
    <dbReference type="NCBI Taxonomy" id="1128680"/>
    <lineage>
        <taxon>Bacteria</taxon>
        <taxon>Bacillati</taxon>
        <taxon>Actinomycetota</taxon>
        <taxon>Actinomycetes</taxon>
        <taxon>Kitasatosporales</taxon>
        <taxon>Streptomycetaceae</taxon>
        <taxon>Streptomyces</taxon>
    </lineage>
</organism>
<dbReference type="PRINTS" id="PR00116">
    <property type="entry name" value="ARGINASE"/>
</dbReference>
<accession>A0A6G4TQY9</accession>
<dbReference type="RefSeq" id="WP_165229683.1">
    <property type="nucleotide sequence ID" value="NZ_JAAKZV010000001.1"/>
</dbReference>
<evidence type="ECO:0000256" key="1">
    <source>
        <dbReference type="ARBA" id="ARBA00022723"/>
    </source>
</evidence>
<keyword evidence="6" id="KW-1185">Reference proteome</keyword>
<dbReference type="GO" id="GO:0004053">
    <property type="term" value="F:arginase activity"/>
    <property type="evidence" value="ECO:0007669"/>
    <property type="project" value="TreeGrafter"/>
</dbReference>
<keyword evidence="1" id="KW-0479">Metal-binding</keyword>
<dbReference type="Gene3D" id="3.40.800.10">
    <property type="entry name" value="Ureohydrolase domain"/>
    <property type="match status" value="1"/>
</dbReference>
<dbReference type="PROSITE" id="PS51409">
    <property type="entry name" value="ARGINASE_2"/>
    <property type="match status" value="1"/>
</dbReference>
<dbReference type="AlphaFoldDB" id="A0A6G4TQY9"/>
<reference evidence="5 6" key="1">
    <citation type="submission" date="2020-02" db="EMBL/GenBank/DDBJ databases">
        <title>Whole-genome analyses of novel actinobacteria.</title>
        <authorList>
            <person name="Sahin N."/>
        </authorList>
    </citation>
    <scope>NUCLEOTIDE SEQUENCE [LARGE SCALE GENOMIC DNA]</scope>
    <source>
        <strain evidence="5 6">A7024</strain>
    </source>
</reference>
<evidence type="ECO:0000313" key="5">
    <source>
        <dbReference type="EMBL" id="NGN62429.1"/>
    </source>
</evidence>
<proteinExistence type="inferred from homology"/>
<evidence type="ECO:0000256" key="4">
    <source>
        <dbReference type="PROSITE-ProRule" id="PRU00742"/>
    </source>
</evidence>
<dbReference type="PANTHER" id="PTHR43782">
    <property type="entry name" value="ARGINASE"/>
    <property type="match status" value="1"/>
</dbReference>
<dbReference type="GO" id="GO:0030145">
    <property type="term" value="F:manganese ion binding"/>
    <property type="evidence" value="ECO:0007669"/>
    <property type="project" value="TreeGrafter"/>
</dbReference>
<dbReference type="CDD" id="cd09999">
    <property type="entry name" value="Arginase-like_1"/>
    <property type="match status" value="1"/>
</dbReference>
<name>A0A6G4TQY9_9ACTN</name>
<dbReference type="InterPro" id="IPR006035">
    <property type="entry name" value="Ureohydrolase"/>
</dbReference>
<comment type="caution">
    <text evidence="5">The sequence shown here is derived from an EMBL/GenBank/DDBJ whole genome shotgun (WGS) entry which is preliminary data.</text>
</comment>
<evidence type="ECO:0000313" key="6">
    <source>
        <dbReference type="Proteomes" id="UP000481583"/>
    </source>
</evidence>
<dbReference type="Pfam" id="PF00491">
    <property type="entry name" value="Arginase"/>
    <property type="match status" value="1"/>
</dbReference>
<sequence>MRLLTILDAPSNLGLRPPEEGSVPGCYKAPGVFRDAGLLTRLGARDAGVLTAPRYRAAWVPGNVRNEADIATYARDLADRLAAILDAGELPVVLGGDCSILLGPGLALHRRPGRYGLVSLDGLDYRHPGNSTQVGAAGGESLAMVTGKGGILAELDGARPYLRPEDTVAMGIRSYDESAAEAAADGLRLIDAAEVGAGPGAAAARALAVVEPLDGFWIHLDADVLDPAVMPAVDAADPGGISFDELEAVLGGLLASPGVLGLDVTIYDPDRDPGFAAGRRLADVLVAAFGAAKTSA</sequence>
<dbReference type="SUPFAM" id="SSF52768">
    <property type="entry name" value="Arginase/deacetylase"/>
    <property type="match status" value="1"/>
</dbReference>
<comment type="similarity">
    <text evidence="4">Belongs to the arginase family.</text>
</comment>
<keyword evidence="2" id="KW-0378">Hydrolase</keyword>
<dbReference type="PANTHER" id="PTHR43782:SF3">
    <property type="entry name" value="ARGINASE"/>
    <property type="match status" value="1"/>
</dbReference>
<dbReference type="EMBL" id="JAAKZV010000001">
    <property type="protein sequence ID" value="NGN62429.1"/>
    <property type="molecule type" value="Genomic_DNA"/>
</dbReference>
<evidence type="ECO:0000256" key="2">
    <source>
        <dbReference type="ARBA" id="ARBA00022801"/>
    </source>
</evidence>
<gene>
    <name evidence="5" type="ORF">G5C51_00690</name>
</gene>
<keyword evidence="3" id="KW-0464">Manganese</keyword>
<dbReference type="InterPro" id="IPR023696">
    <property type="entry name" value="Ureohydrolase_dom_sf"/>
</dbReference>
<protein>
    <submittedName>
        <fullName evidence="5">Arginase family protein</fullName>
    </submittedName>
</protein>
<evidence type="ECO:0000256" key="3">
    <source>
        <dbReference type="ARBA" id="ARBA00023211"/>
    </source>
</evidence>
<dbReference type="Proteomes" id="UP000481583">
    <property type="component" value="Unassembled WGS sequence"/>
</dbReference>
<dbReference type="GO" id="GO:0005737">
    <property type="term" value="C:cytoplasm"/>
    <property type="evidence" value="ECO:0007669"/>
    <property type="project" value="TreeGrafter"/>
</dbReference>